<evidence type="ECO:0000256" key="6">
    <source>
        <dbReference type="RuleBase" id="RU000661"/>
    </source>
</evidence>
<dbReference type="PANTHER" id="PTHR14413">
    <property type="entry name" value="RIBOSOMAL PROTEIN L17"/>
    <property type="match status" value="1"/>
</dbReference>
<dbReference type="GO" id="GO:0006412">
    <property type="term" value="P:translation"/>
    <property type="evidence" value="ECO:0007669"/>
    <property type="project" value="InterPro"/>
</dbReference>
<dbReference type="AlphaFoldDB" id="A0A2M7B837"/>
<reference evidence="8" key="1">
    <citation type="submission" date="2017-09" db="EMBL/GenBank/DDBJ databases">
        <title>Depth-based differentiation of microbial function through sediment-hosted aquifers and enrichment of novel symbionts in the deep terrestrial subsurface.</title>
        <authorList>
            <person name="Probst A.J."/>
            <person name="Ladd B."/>
            <person name="Jarett J.K."/>
            <person name="Geller-Mcgrath D.E."/>
            <person name="Sieber C.M.K."/>
            <person name="Emerson J.B."/>
            <person name="Anantharaman K."/>
            <person name="Thomas B.C."/>
            <person name="Malmstrom R."/>
            <person name="Stieglmeier M."/>
            <person name="Klingl A."/>
            <person name="Woyke T."/>
            <person name="Ryan C.M."/>
            <person name="Banfield J.F."/>
        </authorList>
    </citation>
    <scope>NUCLEOTIDE SEQUENCE [LARGE SCALE GENOMIC DNA]</scope>
</reference>
<dbReference type="EMBL" id="PEVH01000020">
    <property type="protein sequence ID" value="PIU99286.1"/>
    <property type="molecule type" value="Genomic_DNA"/>
</dbReference>
<dbReference type="InterPro" id="IPR047859">
    <property type="entry name" value="Ribosomal_bL17_CS"/>
</dbReference>
<evidence type="ECO:0000256" key="3">
    <source>
        <dbReference type="ARBA" id="ARBA00023274"/>
    </source>
</evidence>
<dbReference type="Proteomes" id="UP000230131">
    <property type="component" value="Unassembled WGS sequence"/>
</dbReference>
<protein>
    <recommendedName>
        <fullName evidence="4 6">50S ribosomal protein L17</fullName>
    </recommendedName>
</protein>
<dbReference type="NCBIfam" id="TIGR00059">
    <property type="entry name" value="L17"/>
    <property type="match status" value="1"/>
</dbReference>
<dbReference type="GO" id="GO:0022625">
    <property type="term" value="C:cytosolic large ribosomal subunit"/>
    <property type="evidence" value="ECO:0007669"/>
    <property type="project" value="TreeGrafter"/>
</dbReference>
<organism evidence="7 8">
    <name type="scientific">Candidatus Wolfebacteria bacterium CG03_land_8_20_14_0_80_36_15</name>
    <dbReference type="NCBI Taxonomy" id="1975067"/>
    <lineage>
        <taxon>Bacteria</taxon>
        <taxon>Candidatus Wolfeibacteriota</taxon>
    </lineage>
</organism>
<dbReference type="InterPro" id="IPR036373">
    <property type="entry name" value="Ribosomal_bL17_sf"/>
</dbReference>
<keyword evidence="2 5" id="KW-0689">Ribosomal protein</keyword>
<name>A0A2M7B837_9BACT</name>
<evidence type="ECO:0000256" key="1">
    <source>
        <dbReference type="ARBA" id="ARBA00008777"/>
    </source>
</evidence>
<gene>
    <name evidence="7" type="ORF">COS59_00580</name>
</gene>
<comment type="similarity">
    <text evidence="1 5">Belongs to the bacterial ribosomal protein bL17 family.</text>
</comment>
<dbReference type="GO" id="GO:0003735">
    <property type="term" value="F:structural constituent of ribosome"/>
    <property type="evidence" value="ECO:0007669"/>
    <property type="project" value="InterPro"/>
</dbReference>
<dbReference type="PROSITE" id="PS01167">
    <property type="entry name" value="RIBOSOMAL_L17"/>
    <property type="match status" value="1"/>
</dbReference>
<keyword evidence="3 5" id="KW-0687">Ribonucleoprotein</keyword>
<dbReference type="PANTHER" id="PTHR14413:SF16">
    <property type="entry name" value="LARGE RIBOSOMAL SUBUNIT PROTEIN BL17M"/>
    <property type="match status" value="1"/>
</dbReference>
<evidence type="ECO:0000256" key="2">
    <source>
        <dbReference type="ARBA" id="ARBA00022980"/>
    </source>
</evidence>
<dbReference type="InterPro" id="IPR000456">
    <property type="entry name" value="Ribosomal_bL17"/>
</dbReference>
<accession>A0A2M7B837</accession>
<dbReference type="Pfam" id="PF01196">
    <property type="entry name" value="Ribosomal_L17"/>
    <property type="match status" value="1"/>
</dbReference>
<evidence type="ECO:0000313" key="7">
    <source>
        <dbReference type="EMBL" id="PIU99286.1"/>
    </source>
</evidence>
<dbReference type="Gene3D" id="3.90.1030.10">
    <property type="entry name" value="Ribosomal protein L17"/>
    <property type="match status" value="1"/>
</dbReference>
<evidence type="ECO:0000256" key="4">
    <source>
        <dbReference type="ARBA" id="ARBA00035494"/>
    </source>
</evidence>
<sequence length="117" mass="13496">MRHLKKGRKFHRKKGQRRALLKALVNNLIIKEKIETTEAKAKELKSRIEKLVTFAKKNNLGALRLLLARLPRAAAQKLFYEIAPRYQNRAGGYLRVIKSSKSRKKDGAETAIIEFIK</sequence>
<dbReference type="SUPFAM" id="SSF64263">
    <property type="entry name" value="Prokaryotic ribosomal protein L17"/>
    <property type="match status" value="1"/>
</dbReference>
<evidence type="ECO:0000256" key="5">
    <source>
        <dbReference type="RuleBase" id="RU000660"/>
    </source>
</evidence>
<evidence type="ECO:0000313" key="8">
    <source>
        <dbReference type="Proteomes" id="UP000230131"/>
    </source>
</evidence>
<comment type="caution">
    <text evidence="7">The sequence shown here is derived from an EMBL/GenBank/DDBJ whole genome shotgun (WGS) entry which is preliminary data.</text>
</comment>
<proteinExistence type="inferred from homology"/>